<dbReference type="PATRIC" id="fig|1122152.4.peg.1004"/>
<evidence type="ECO:0000313" key="9">
    <source>
        <dbReference type="Proteomes" id="UP000051931"/>
    </source>
</evidence>
<dbReference type="Pfam" id="PF13242">
    <property type="entry name" value="Hydrolase_like"/>
    <property type="match status" value="1"/>
</dbReference>
<dbReference type="SFLD" id="SFLDG01129">
    <property type="entry name" value="C1.5:_HAD__Beta-PGM__Phosphata"/>
    <property type="match status" value="1"/>
</dbReference>
<keyword evidence="2 7" id="KW-0479">Metal-binding</keyword>
<dbReference type="NCBIfam" id="TIGR01460">
    <property type="entry name" value="HAD-SF-IIA"/>
    <property type="match status" value="1"/>
</dbReference>
<evidence type="ECO:0000256" key="3">
    <source>
        <dbReference type="ARBA" id="ARBA00022801"/>
    </source>
</evidence>
<dbReference type="GO" id="GO:0016791">
    <property type="term" value="F:phosphatase activity"/>
    <property type="evidence" value="ECO:0007669"/>
    <property type="project" value="TreeGrafter"/>
</dbReference>
<dbReference type="Gene3D" id="3.40.50.1000">
    <property type="entry name" value="HAD superfamily/HAD-like"/>
    <property type="match status" value="2"/>
</dbReference>
<dbReference type="AlphaFoldDB" id="A0A0R1S1I5"/>
<dbReference type="Pfam" id="PF13344">
    <property type="entry name" value="Hydrolase_6"/>
    <property type="match status" value="1"/>
</dbReference>
<evidence type="ECO:0000256" key="1">
    <source>
        <dbReference type="ARBA" id="ARBA00006696"/>
    </source>
</evidence>
<keyword evidence="9" id="KW-1185">Reference proteome</keyword>
<comment type="caution">
    <text evidence="8">The sequence shown here is derived from an EMBL/GenBank/DDBJ whole genome shotgun (WGS) entry which is preliminary data.</text>
</comment>
<dbReference type="PANTHER" id="PTHR19288">
    <property type="entry name" value="4-NITROPHENYLPHOSPHATASE-RELATED"/>
    <property type="match status" value="1"/>
</dbReference>
<dbReference type="EMBL" id="AZFB01000005">
    <property type="protein sequence ID" value="KRL63037.1"/>
    <property type="molecule type" value="Genomic_DNA"/>
</dbReference>
<feature type="binding site" evidence="7">
    <location>
        <position position="12"/>
    </location>
    <ligand>
        <name>Mg(2+)</name>
        <dbReference type="ChEBI" id="CHEBI:18420"/>
    </ligand>
</feature>
<dbReference type="Proteomes" id="UP000051931">
    <property type="component" value="Unassembled WGS sequence"/>
</dbReference>
<dbReference type="GO" id="GO:0005737">
    <property type="term" value="C:cytoplasm"/>
    <property type="evidence" value="ECO:0007669"/>
    <property type="project" value="TreeGrafter"/>
</dbReference>
<dbReference type="SUPFAM" id="SSF56784">
    <property type="entry name" value="HAD-like"/>
    <property type="match status" value="1"/>
</dbReference>
<feature type="binding site" evidence="6">
    <location>
        <position position="182"/>
    </location>
    <ligand>
        <name>substrate</name>
    </ligand>
</feature>
<evidence type="ECO:0000256" key="7">
    <source>
        <dbReference type="PIRSR" id="PIRSR000915-3"/>
    </source>
</evidence>
<comment type="similarity">
    <text evidence="1">Belongs to the HAD-like hydrolase superfamily. NagD family.</text>
</comment>
<sequence>MKQYRMFLIDLDGTIYRGKETIESGVNFVRRLQAKGLDYLFLTNNTTRTPEMVVNKLKGHGVVTDVNHIYTPCMATSSYILERKKTAKVYIIGQIGLFNELLSHPEISYDDQKPDFVVVGMDTDLTYHKIRTAVRHIRNGATFIGTNSDLNLPSGDELLPGNGSVCKMIEVASGVAPVYIGKPSNIIVDKVLQKFNREKSDCLIVGDNYLTDIAAGFNSGVDTLLTLTGVHSKADIAEKKQPSFVVNNLNEFEL</sequence>
<organism evidence="8 9">
    <name type="scientific">Lactobacillus psittaci DSM 15354</name>
    <dbReference type="NCBI Taxonomy" id="1122152"/>
    <lineage>
        <taxon>Bacteria</taxon>
        <taxon>Bacillati</taxon>
        <taxon>Bacillota</taxon>
        <taxon>Bacilli</taxon>
        <taxon>Lactobacillales</taxon>
        <taxon>Lactobacillaceae</taxon>
        <taxon>Lactobacillus</taxon>
    </lineage>
</organism>
<proteinExistence type="inferred from homology"/>
<dbReference type="GO" id="GO:0046872">
    <property type="term" value="F:metal ion binding"/>
    <property type="evidence" value="ECO:0007669"/>
    <property type="project" value="UniProtKB-KW"/>
</dbReference>
<dbReference type="PIRSF" id="PIRSF000915">
    <property type="entry name" value="PGP-type_phosphatase"/>
    <property type="match status" value="1"/>
</dbReference>
<dbReference type="InterPro" id="IPR006354">
    <property type="entry name" value="HAD-SF_hydro_IIA_hyp1"/>
</dbReference>
<dbReference type="RefSeq" id="WP_027825845.1">
    <property type="nucleotide sequence ID" value="NZ_AZFB01000005.1"/>
</dbReference>
<keyword evidence="4 7" id="KW-0460">Magnesium</keyword>
<dbReference type="SFLD" id="SFLDS00003">
    <property type="entry name" value="Haloacid_Dehalogenase"/>
    <property type="match status" value="1"/>
</dbReference>
<dbReference type="InterPro" id="IPR036412">
    <property type="entry name" value="HAD-like_sf"/>
</dbReference>
<evidence type="ECO:0000256" key="4">
    <source>
        <dbReference type="ARBA" id="ARBA00022842"/>
    </source>
</evidence>
<feature type="binding site" evidence="7">
    <location>
        <position position="10"/>
    </location>
    <ligand>
        <name>Mg(2+)</name>
        <dbReference type="ChEBI" id="CHEBI:18420"/>
    </ligand>
</feature>
<dbReference type="InterPro" id="IPR023214">
    <property type="entry name" value="HAD_sf"/>
</dbReference>
<comment type="cofactor">
    <cofactor evidence="7">
        <name>Mg(2+)</name>
        <dbReference type="ChEBI" id="CHEBI:18420"/>
    </cofactor>
    <text evidence="7">Divalent metal ions. Mg(2+) is the most effective.</text>
</comment>
<accession>A0A0R1S1I5</accession>
<evidence type="ECO:0000313" key="8">
    <source>
        <dbReference type="EMBL" id="KRL63037.1"/>
    </source>
</evidence>
<keyword evidence="3 8" id="KW-0378">Hydrolase</keyword>
<dbReference type="STRING" id="1122152.GCA_000425905_00879"/>
<dbReference type="PANTHER" id="PTHR19288:SF46">
    <property type="entry name" value="HALOACID DEHALOGENASE-LIKE HYDROLASE DOMAIN-CONTAINING PROTEIN 2"/>
    <property type="match status" value="1"/>
</dbReference>
<feature type="binding site" evidence="7">
    <location>
        <position position="207"/>
    </location>
    <ligand>
        <name>Mg(2+)</name>
        <dbReference type="ChEBI" id="CHEBI:18420"/>
    </ligand>
</feature>
<feature type="active site" description="Proton donor" evidence="5">
    <location>
        <position position="12"/>
    </location>
</feature>
<evidence type="ECO:0000256" key="6">
    <source>
        <dbReference type="PIRSR" id="PIRSR000915-2"/>
    </source>
</evidence>
<gene>
    <name evidence="8" type="ORF">FC23_GL000974</name>
</gene>
<evidence type="ECO:0000256" key="2">
    <source>
        <dbReference type="ARBA" id="ARBA00022723"/>
    </source>
</evidence>
<dbReference type="InterPro" id="IPR006357">
    <property type="entry name" value="HAD-SF_hydro_IIA"/>
</dbReference>
<dbReference type="NCBIfam" id="TIGR01457">
    <property type="entry name" value="HAD-SF-IIA-hyp2"/>
    <property type="match status" value="1"/>
</dbReference>
<evidence type="ECO:0000256" key="5">
    <source>
        <dbReference type="PIRSR" id="PIRSR000915-1"/>
    </source>
</evidence>
<protein>
    <submittedName>
        <fullName evidence="8">HAD-superfamily subfamily IIA hydrolase</fullName>
    </submittedName>
</protein>
<reference evidence="8 9" key="1">
    <citation type="journal article" date="2015" name="Genome Announc.">
        <title>Expanding the biotechnology potential of lactobacilli through comparative genomics of 213 strains and associated genera.</title>
        <authorList>
            <person name="Sun Z."/>
            <person name="Harris H.M."/>
            <person name="McCann A."/>
            <person name="Guo C."/>
            <person name="Argimon S."/>
            <person name="Zhang W."/>
            <person name="Yang X."/>
            <person name="Jeffery I.B."/>
            <person name="Cooney J.C."/>
            <person name="Kagawa T.F."/>
            <person name="Liu W."/>
            <person name="Song Y."/>
            <person name="Salvetti E."/>
            <person name="Wrobel A."/>
            <person name="Rasinkangas P."/>
            <person name="Parkhill J."/>
            <person name="Rea M.C."/>
            <person name="O'Sullivan O."/>
            <person name="Ritari J."/>
            <person name="Douillard F.P."/>
            <person name="Paul Ross R."/>
            <person name="Yang R."/>
            <person name="Briner A.E."/>
            <person name="Felis G.E."/>
            <person name="de Vos W.M."/>
            <person name="Barrangou R."/>
            <person name="Klaenhammer T.R."/>
            <person name="Caufield P.W."/>
            <person name="Cui Y."/>
            <person name="Zhang H."/>
            <person name="O'Toole P.W."/>
        </authorList>
    </citation>
    <scope>NUCLEOTIDE SEQUENCE [LARGE SCALE GENOMIC DNA]</scope>
    <source>
        <strain evidence="8 9">DSM 15354</strain>
    </source>
</reference>
<dbReference type="OrthoDB" id="9810449at2"/>
<feature type="active site" description="Nucleophile" evidence="5">
    <location>
        <position position="10"/>
    </location>
</feature>
<dbReference type="CDD" id="cd07530">
    <property type="entry name" value="HAD_Pase_UmpH-like"/>
    <property type="match status" value="1"/>
</dbReference>
<name>A0A0R1S1I5_9LACO</name>
<dbReference type="SFLD" id="SFLDG01139">
    <property type="entry name" value="C2.A:_Pyridoxal_Phosphate_Phos"/>
    <property type="match status" value="1"/>
</dbReference>
<dbReference type="eggNOG" id="COG0647">
    <property type="taxonomic scope" value="Bacteria"/>
</dbReference>